<gene>
    <name evidence="1" type="ORF">AYL99_10015</name>
</gene>
<evidence type="ECO:0000313" key="1">
    <source>
        <dbReference type="EMBL" id="OAP55863.1"/>
    </source>
</evidence>
<comment type="caution">
    <text evidence="1">The sequence shown here is derived from an EMBL/GenBank/DDBJ whole genome shotgun (WGS) entry which is preliminary data.</text>
</comment>
<accession>A0A178Z9J7</accession>
<proteinExistence type="predicted"/>
<dbReference type="AlphaFoldDB" id="A0A178Z9J7"/>
<dbReference type="Proteomes" id="UP000078343">
    <property type="component" value="Unassembled WGS sequence"/>
</dbReference>
<reference evidence="1 2" key="1">
    <citation type="submission" date="2016-04" db="EMBL/GenBank/DDBJ databases">
        <title>Draft genome of Fonsecaea erecta CBS 125763.</title>
        <authorList>
            <person name="Weiss V.A."/>
            <person name="Vicente V.A."/>
            <person name="Raittz R.T."/>
            <person name="Moreno L.F."/>
            <person name="De Souza E.M."/>
            <person name="Pedrosa F.O."/>
            <person name="Steffens M.B."/>
            <person name="Faoro H."/>
            <person name="Tadra-Sfeir M.Z."/>
            <person name="Najafzadeh M.J."/>
            <person name="Felipe M.S."/>
            <person name="Teixeira M."/>
            <person name="Sun J."/>
            <person name="Xi L."/>
            <person name="Gomes R."/>
            <person name="De Azevedo C.M."/>
            <person name="Salgado C.G."/>
            <person name="Da Silva M.B."/>
            <person name="Nascimento M.F."/>
            <person name="Queiroz-Telles F."/>
            <person name="Attili D.S."/>
            <person name="Gorbushina A."/>
        </authorList>
    </citation>
    <scope>NUCLEOTIDE SEQUENCE [LARGE SCALE GENOMIC DNA]</scope>
    <source>
        <strain evidence="1 2">CBS 125763</strain>
    </source>
</reference>
<name>A0A178Z9J7_9EURO</name>
<sequence length="776" mass="88651">MSNGRKGTYRDAAYRRLINQYGICFEGMLSPDQWPSDYANTFQVIEEMSNIRKEQYVNASNENDLCTMKTLIRLEKLMISAQDCRQKVANEMEWRESVEFSVFAPFTSATICRSCPNSTLTRTADFEAWPINLNEVQRLRQKRAKRRSCPCSFKDRANSNPYPNTENHWFSKRLSHKIVHEDVTTADKKAITDQEPDVVIGLRYTETLGQLLSSRKSRYNPFKDEYVVFPFIVIEAKSEESDGGFGAIERQSAFPVRTCLRLQQRIKTETGSQHLCLVWFFAYKGDMWWLYGAVPEGHRTRVIRLWRGSLLSQNEALQLLLIVDYIHSWAIDVYRDSILMSLAGTPENLRILAPSLADNTSDAVWEDRLSAADVELRHLVRPGNLRSRTATEDFEDCPHQPTELLRTIYTAQAVFNFSAREQDYSQWLRWATMKPGSPQWVGKATIRHVNLVETSRKQLILPEDTQMLQFYLRSCCPSVNIKDAAMRLLQTMEDDSFTIAKNNGAMSRLNDQSLDSMISVRTLIYVQSQLNPESWQLTRQLIQVVCSVRALQELARIAGRADECVLETVCNAHAQEYFNRAFDSLKVVDGHTSAQMALAGHPLRLRLASNNGDTLDFEWAQFSHGECKLTLDELCQLTSTAAEGRELSKRYTVEAPALHRILPRLEAPVTSTGLLEIPRSRKQTILIKKPDSWPSTTQTFCLLVLDDEINFEDTATLGRLIREARIAGEMLGGSHHLTQGWKFDQADGYFIDRWIHIMEGRLPQTTATGSIAAQKI</sequence>
<organism evidence="1 2">
    <name type="scientific">Fonsecaea erecta</name>
    <dbReference type="NCBI Taxonomy" id="1367422"/>
    <lineage>
        <taxon>Eukaryota</taxon>
        <taxon>Fungi</taxon>
        <taxon>Dikarya</taxon>
        <taxon>Ascomycota</taxon>
        <taxon>Pezizomycotina</taxon>
        <taxon>Eurotiomycetes</taxon>
        <taxon>Chaetothyriomycetidae</taxon>
        <taxon>Chaetothyriales</taxon>
        <taxon>Herpotrichiellaceae</taxon>
        <taxon>Fonsecaea</taxon>
    </lineage>
</organism>
<dbReference type="EMBL" id="LVYI01000010">
    <property type="protein sequence ID" value="OAP55863.1"/>
    <property type="molecule type" value="Genomic_DNA"/>
</dbReference>
<dbReference type="GeneID" id="30014183"/>
<dbReference type="RefSeq" id="XP_018689230.1">
    <property type="nucleotide sequence ID" value="XM_018841521.1"/>
</dbReference>
<dbReference type="OrthoDB" id="3538597at2759"/>
<evidence type="ECO:0000313" key="2">
    <source>
        <dbReference type="Proteomes" id="UP000078343"/>
    </source>
</evidence>
<protein>
    <submittedName>
        <fullName evidence="1">Uncharacterized protein</fullName>
    </submittedName>
</protein>
<dbReference type="STRING" id="1367422.A0A178Z9J7"/>
<keyword evidence="2" id="KW-1185">Reference proteome</keyword>